<dbReference type="RefSeq" id="WP_235052226.1">
    <property type="nucleotide sequence ID" value="NZ_JAKFHA010000005.1"/>
</dbReference>
<keyword evidence="3" id="KW-1185">Reference proteome</keyword>
<dbReference type="PANTHER" id="PTHR34704">
    <property type="entry name" value="ATPASE"/>
    <property type="match status" value="1"/>
</dbReference>
<dbReference type="Pfam" id="PF03008">
    <property type="entry name" value="DUF234"/>
    <property type="match status" value="1"/>
</dbReference>
<accession>A0AA41PYT0</accession>
<evidence type="ECO:0000313" key="2">
    <source>
        <dbReference type="EMBL" id="MCF2528067.1"/>
    </source>
</evidence>
<protein>
    <submittedName>
        <fullName evidence="2">DUF234 domain-containing protein</fullName>
    </submittedName>
</protein>
<proteinExistence type="predicted"/>
<dbReference type="PANTHER" id="PTHR34704:SF1">
    <property type="entry name" value="ATPASE"/>
    <property type="match status" value="1"/>
</dbReference>
<feature type="domain" description="DUF234" evidence="1">
    <location>
        <begin position="40"/>
        <end position="134"/>
    </location>
</feature>
<dbReference type="Proteomes" id="UP001165378">
    <property type="component" value="Unassembled WGS sequence"/>
</dbReference>
<organism evidence="2 3">
    <name type="scientific">Yinghuangia soli</name>
    <dbReference type="NCBI Taxonomy" id="2908204"/>
    <lineage>
        <taxon>Bacteria</taxon>
        <taxon>Bacillati</taxon>
        <taxon>Actinomycetota</taxon>
        <taxon>Actinomycetes</taxon>
        <taxon>Kitasatosporales</taxon>
        <taxon>Streptomycetaceae</taxon>
        <taxon>Yinghuangia</taxon>
    </lineage>
</organism>
<sequence length="189" mass="21129">MGRGLGTLTDKRIVAGEHPLSTKPSRETRYRVADPHLRLWLAHVGPYLPEIERGRGDRVVERLRRAWPSWRGRAVEPIVREALARLPENELPPGCQVFGGYWTRTNDPEIDLVAADREPVAKHVAAVGSIKWLENSPFDGRDLSRLLVHRTQLPGATDDTPPLVVSRSGVSLPGLPYVYDPARLLGAWE</sequence>
<dbReference type="AlphaFoldDB" id="A0AA41PYT0"/>
<evidence type="ECO:0000313" key="3">
    <source>
        <dbReference type="Proteomes" id="UP001165378"/>
    </source>
</evidence>
<reference evidence="2" key="1">
    <citation type="submission" date="2022-01" db="EMBL/GenBank/DDBJ databases">
        <title>Genome-Based Taxonomic Classification of the Phylum Actinobacteria.</title>
        <authorList>
            <person name="Gao Y."/>
        </authorList>
    </citation>
    <scope>NUCLEOTIDE SEQUENCE</scope>
    <source>
        <strain evidence="2">KLBMP 8922</strain>
    </source>
</reference>
<name>A0AA41PYT0_9ACTN</name>
<dbReference type="InterPro" id="IPR004256">
    <property type="entry name" value="DUF234"/>
</dbReference>
<comment type="caution">
    <text evidence="2">The sequence shown here is derived from an EMBL/GenBank/DDBJ whole genome shotgun (WGS) entry which is preliminary data.</text>
</comment>
<dbReference type="EMBL" id="JAKFHA010000005">
    <property type="protein sequence ID" value="MCF2528067.1"/>
    <property type="molecule type" value="Genomic_DNA"/>
</dbReference>
<gene>
    <name evidence="2" type="ORF">LZ495_12655</name>
</gene>
<evidence type="ECO:0000259" key="1">
    <source>
        <dbReference type="Pfam" id="PF03008"/>
    </source>
</evidence>